<dbReference type="Gene3D" id="1.10.510.10">
    <property type="entry name" value="Transferase(Phosphotransferase) domain 1"/>
    <property type="match status" value="1"/>
</dbReference>
<evidence type="ECO:0008006" key="3">
    <source>
        <dbReference type="Google" id="ProtNLM"/>
    </source>
</evidence>
<dbReference type="RefSeq" id="WP_206290436.1">
    <property type="nucleotide sequence ID" value="NZ_CP063458.1"/>
</dbReference>
<dbReference type="InterPro" id="IPR011009">
    <property type="entry name" value="Kinase-like_dom_sf"/>
</dbReference>
<dbReference type="EMBL" id="CP063458">
    <property type="protein sequence ID" value="QOV87531.1"/>
    <property type="molecule type" value="Genomic_DNA"/>
</dbReference>
<gene>
    <name evidence="1" type="ORF">IPV69_14665</name>
</gene>
<dbReference type="AlphaFoldDB" id="A0A7M2WRV0"/>
<sequence>MTDHANEDPLDPASHPADGKYWSLRALGRNGLPAQFEIDGVVYRRTQTIKHDFFAATGFYASQAGRKVVLKMGRAEKFLGWPLDWLGKWLCERELRFYLRLADLPNIPGVVGRVGKTGFVHEYVEGQPLSADRPVPDGFFDNLLALMSQLHRRRIAYVDTNKPENILLGDDGLPHLIDFQISYDLYDLDDWPWSRWLLARLQREDVYHLLKHKKKLRRDEMTPQELEQSQRRSWLINLHRTIAKPYMFVRRRAYKKLKASGKLLPEGSK</sequence>
<dbReference type="SUPFAM" id="SSF56112">
    <property type="entry name" value="Protein kinase-like (PK-like)"/>
    <property type="match status" value="1"/>
</dbReference>
<evidence type="ECO:0000313" key="1">
    <source>
        <dbReference type="EMBL" id="QOV87531.1"/>
    </source>
</evidence>
<reference evidence="1 2" key="1">
    <citation type="submission" date="2020-10" db="EMBL/GenBank/DDBJ databases">
        <title>Wide distribution of Phycisphaera-like planctomycetes from WD2101 soil group in peatlands and genome analysis of the first cultivated representative.</title>
        <authorList>
            <person name="Dedysh S.N."/>
            <person name="Beletsky A.V."/>
            <person name="Ivanova A."/>
            <person name="Kulichevskaya I.S."/>
            <person name="Suzina N.E."/>
            <person name="Philippov D.A."/>
            <person name="Rakitin A.L."/>
            <person name="Mardanov A.V."/>
            <person name="Ravin N.V."/>
        </authorList>
    </citation>
    <scope>NUCLEOTIDE SEQUENCE [LARGE SCALE GENOMIC DNA]</scope>
    <source>
        <strain evidence="1 2">M1803</strain>
    </source>
</reference>
<dbReference type="KEGG" id="hbs:IPV69_14665"/>
<accession>A0A7M2WRV0</accession>
<name>A0A7M2WRV0_9BACT</name>
<protein>
    <recommendedName>
        <fullName evidence="3">Serine/threonine protein kinase</fullName>
    </recommendedName>
</protein>
<keyword evidence="2" id="KW-1185">Reference proteome</keyword>
<evidence type="ECO:0000313" key="2">
    <source>
        <dbReference type="Proteomes" id="UP000593765"/>
    </source>
</evidence>
<dbReference type="Proteomes" id="UP000593765">
    <property type="component" value="Chromosome"/>
</dbReference>
<proteinExistence type="predicted"/>
<organism evidence="1 2">
    <name type="scientific">Humisphaera borealis</name>
    <dbReference type="NCBI Taxonomy" id="2807512"/>
    <lineage>
        <taxon>Bacteria</taxon>
        <taxon>Pseudomonadati</taxon>
        <taxon>Planctomycetota</taxon>
        <taxon>Phycisphaerae</taxon>
        <taxon>Tepidisphaerales</taxon>
        <taxon>Tepidisphaeraceae</taxon>
        <taxon>Humisphaera</taxon>
    </lineage>
</organism>